<proteinExistence type="predicted"/>
<organism evidence="1 2">
    <name type="scientific">Anaerostipes hominis</name>
    <name type="common">ex Liu et al. 2021</name>
    <dbReference type="NCBI Taxonomy" id="2763018"/>
    <lineage>
        <taxon>Bacteria</taxon>
        <taxon>Bacillati</taxon>
        <taxon>Bacillota</taxon>
        <taxon>Clostridia</taxon>
        <taxon>Lachnospirales</taxon>
        <taxon>Lachnospiraceae</taxon>
        <taxon>Anaerostipes</taxon>
    </lineage>
</organism>
<dbReference type="Gene3D" id="3.40.50.1400">
    <property type="match status" value="2"/>
</dbReference>
<keyword evidence="2" id="KW-1185">Reference proteome</keyword>
<reference evidence="1 2" key="1">
    <citation type="submission" date="2020-08" db="EMBL/GenBank/DDBJ databases">
        <title>Genome public.</title>
        <authorList>
            <person name="Liu C."/>
            <person name="Sun Q."/>
        </authorList>
    </citation>
    <scope>NUCLEOTIDE SEQUENCE [LARGE SCALE GENOMIC DNA]</scope>
    <source>
        <strain evidence="1 2">NSJ-7</strain>
    </source>
</reference>
<dbReference type="RefSeq" id="WP_024727613.1">
    <property type="nucleotide sequence ID" value="NZ_JACOOS010000035.1"/>
</dbReference>
<dbReference type="Proteomes" id="UP000635828">
    <property type="component" value="Unassembled WGS sequence"/>
</dbReference>
<dbReference type="CDD" id="cd03412">
    <property type="entry name" value="CbiK_N"/>
    <property type="match status" value="1"/>
</dbReference>
<gene>
    <name evidence="1" type="ORF">H8S22_17185</name>
</gene>
<dbReference type="InterPro" id="IPR010388">
    <property type="entry name" value="Anaerobic_Co-chelatase"/>
</dbReference>
<accession>A0ABR7FX42</accession>
<protein>
    <submittedName>
        <fullName evidence="1">Sirohydrochlorin cobaltochelatase</fullName>
    </submittedName>
</protein>
<dbReference type="PIRSF" id="PIRSF033579">
    <property type="entry name" value="Anaer_Co_chel"/>
    <property type="match status" value="1"/>
</dbReference>
<dbReference type="Pfam" id="PF06180">
    <property type="entry name" value="CbiK"/>
    <property type="match status" value="1"/>
</dbReference>
<dbReference type="SUPFAM" id="SSF53800">
    <property type="entry name" value="Chelatase"/>
    <property type="match status" value="1"/>
</dbReference>
<name>A0ABR7FX42_9FIRM</name>
<comment type="caution">
    <text evidence="1">The sequence shown here is derived from an EMBL/GenBank/DDBJ whole genome shotgun (WGS) entry which is preliminary data.</text>
</comment>
<evidence type="ECO:0000313" key="1">
    <source>
        <dbReference type="EMBL" id="MBC5679210.1"/>
    </source>
</evidence>
<dbReference type="EMBL" id="JACOOS010000035">
    <property type="protein sequence ID" value="MBC5679210.1"/>
    <property type="molecule type" value="Genomic_DNA"/>
</dbReference>
<sequence>MNDTRKKAILAVSFGTSYEDTRKKTIEAIEDTLKEHFPDHKMYRAWTSRMILEKIKKRDGIHIDSVPEAMERMKADGIADVIIQPTHVINGVENDQMKTDALSFRDSFHSIVFGAPLLSSESDNETVVNAVASEFSWISDKDVLVLMGHGTTHYANTVYAALDYRFKDMGFKNIFLGTVEAFPNMHSLMRMVKEFHPKKVILAPFMIVAGDHARHDMAGDDPDSWYSQFVSAGYQVECVMKGLGEYDGVRELFAEHAKSCT</sequence>
<dbReference type="CDD" id="cd03413">
    <property type="entry name" value="CbiK_C"/>
    <property type="match status" value="1"/>
</dbReference>
<evidence type="ECO:0000313" key="2">
    <source>
        <dbReference type="Proteomes" id="UP000635828"/>
    </source>
</evidence>